<dbReference type="InterPro" id="IPR017853">
    <property type="entry name" value="GH"/>
</dbReference>
<evidence type="ECO:0000313" key="3">
    <source>
        <dbReference type="Proteomes" id="UP000252255"/>
    </source>
</evidence>
<dbReference type="InterPro" id="IPR004352">
    <property type="entry name" value="GH114_TIM-barrel"/>
</dbReference>
<protein>
    <recommendedName>
        <fullName evidence="1">Glycoside-hydrolase family GH114 TIM-barrel domain-containing protein</fullName>
    </recommendedName>
</protein>
<dbReference type="PANTHER" id="PTHR35273:SF2">
    <property type="entry name" value="ALPHA-GALACTOSIDASE"/>
    <property type="match status" value="1"/>
</dbReference>
<organism evidence="2 3">
    <name type="scientific">Thalassospira profundimaris</name>
    <dbReference type="NCBI Taxonomy" id="502049"/>
    <lineage>
        <taxon>Bacteria</taxon>
        <taxon>Pseudomonadati</taxon>
        <taxon>Pseudomonadota</taxon>
        <taxon>Alphaproteobacteria</taxon>
        <taxon>Rhodospirillales</taxon>
        <taxon>Thalassospiraceae</taxon>
        <taxon>Thalassospira</taxon>
    </lineage>
</organism>
<feature type="domain" description="Glycoside-hydrolase family GH114 TIM-barrel" evidence="1">
    <location>
        <begin position="23"/>
        <end position="248"/>
    </location>
</feature>
<dbReference type="Proteomes" id="UP000252255">
    <property type="component" value="Unassembled WGS sequence"/>
</dbReference>
<dbReference type="OrthoDB" id="505502at2"/>
<gene>
    <name evidence="2" type="ORF">TH30_01135</name>
</gene>
<dbReference type="Pfam" id="PF03537">
    <property type="entry name" value="Glyco_hydro_114"/>
    <property type="match status" value="1"/>
</dbReference>
<dbReference type="EMBL" id="JPWI01000001">
    <property type="protein sequence ID" value="RCK48965.1"/>
    <property type="molecule type" value="Genomic_DNA"/>
</dbReference>
<evidence type="ECO:0000259" key="1">
    <source>
        <dbReference type="Pfam" id="PF03537"/>
    </source>
</evidence>
<proteinExistence type="predicted"/>
<evidence type="ECO:0000313" key="2">
    <source>
        <dbReference type="EMBL" id="RCK48965.1"/>
    </source>
</evidence>
<comment type="caution">
    <text evidence="2">The sequence shown here is derived from an EMBL/GenBank/DDBJ whole genome shotgun (WGS) entry which is preliminary data.</text>
</comment>
<accession>A0A367X5Q0</accession>
<dbReference type="PANTHER" id="PTHR35273">
    <property type="entry name" value="ALPHA-1,4 POLYGALACTOSAMINIDASE, PUTATIVE (AFU_ORTHOLOGUE AFUA_3G07890)-RELATED"/>
    <property type="match status" value="1"/>
</dbReference>
<dbReference type="Gene3D" id="3.20.20.70">
    <property type="entry name" value="Aldolase class I"/>
    <property type="match status" value="1"/>
</dbReference>
<sequence>MPVAQNARATENNGWFSVPHGAFHWQLQGEIAVDPASIAVIGADLDETTALQVAKWRKAGLYPVCYINVGALEDWRDDYHQFPTDVVGNAYWGWDGEYWLDIGHYERFADIMTARFDRCRQKGFLAVEPDNIDGYEADQSNRTTGFKLTREDQVRYVEWLVDLAHDRGLAIGQKNASELVDDLVDRMDFALLESAFRLGFMDEFDPYIAQGKPVFAVEYFEEGADPALFCPAARKHGFQGVIAGLELDQTPQNCP</sequence>
<dbReference type="SUPFAM" id="SSF51445">
    <property type="entry name" value="(Trans)glycosidases"/>
    <property type="match status" value="1"/>
</dbReference>
<dbReference type="AlphaFoldDB" id="A0A367X5Q0"/>
<reference evidence="2 3" key="1">
    <citation type="submission" date="2014-07" db="EMBL/GenBank/DDBJ databases">
        <title>Draft genome sequence of Thalassospira profundimaris PR54-5.</title>
        <authorList>
            <person name="Lai Q."/>
            <person name="Shao Z."/>
        </authorList>
    </citation>
    <scope>NUCLEOTIDE SEQUENCE [LARGE SCALE GENOMIC DNA]</scope>
    <source>
        <strain evidence="2 3">PR54-5</strain>
    </source>
</reference>
<dbReference type="InterPro" id="IPR013785">
    <property type="entry name" value="Aldolase_TIM"/>
</dbReference>
<name>A0A367X5Q0_9PROT</name>